<dbReference type="Pfam" id="PF08522">
    <property type="entry name" value="BT_3987-like_N"/>
    <property type="match status" value="1"/>
</dbReference>
<dbReference type="InterPro" id="IPR000421">
    <property type="entry name" value="FA58C"/>
</dbReference>
<keyword evidence="3" id="KW-1185">Reference proteome</keyword>
<organism evidence="2 3">
    <name type="scientific">Pararcticibacter amylolyticus</name>
    <dbReference type="NCBI Taxonomy" id="2173175"/>
    <lineage>
        <taxon>Bacteria</taxon>
        <taxon>Pseudomonadati</taxon>
        <taxon>Bacteroidota</taxon>
        <taxon>Sphingobacteriia</taxon>
        <taxon>Sphingobacteriales</taxon>
        <taxon>Sphingobacteriaceae</taxon>
        <taxon>Pararcticibacter</taxon>
    </lineage>
</organism>
<reference evidence="2 3" key="1">
    <citation type="submission" date="2018-04" db="EMBL/GenBank/DDBJ databases">
        <title>Pedobacter chongqingensis sp. nov., isolated from a rottenly hemp rope.</title>
        <authorList>
            <person name="Cai Y."/>
        </authorList>
    </citation>
    <scope>NUCLEOTIDE SEQUENCE [LARGE SCALE GENOMIC DNA]</scope>
    <source>
        <strain evidence="2 3">FJ4-8</strain>
    </source>
</reference>
<name>A0A2U2PFE6_9SPHI</name>
<dbReference type="SUPFAM" id="SSF49785">
    <property type="entry name" value="Galactose-binding domain-like"/>
    <property type="match status" value="1"/>
</dbReference>
<dbReference type="Pfam" id="PF00754">
    <property type="entry name" value="F5_F8_type_C"/>
    <property type="match status" value="1"/>
</dbReference>
<dbReference type="InterPro" id="IPR013728">
    <property type="entry name" value="BT_3987-like_N"/>
</dbReference>
<dbReference type="Gene3D" id="2.60.120.260">
    <property type="entry name" value="Galactose-binding domain-like"/>
    <property type="match status" value="1"/>
</dbReference>
<evidence type="ECO:0000313" key="2">
    <source>
        <dbReference type="EMBL" id="PWG80116.1"/>
    </source>
</evidence>
<sequence length="340" mass="36969">MVMFYLSINEITMNTKFIFILLAGLLVFAAGCKEDDSFSDKKGDVRIYMSQAATGNFQNVTVARRAPLQSDTSYMVDVNAFFAGSGYLNAPEDVRVDFAVDYSKWDSVNNARAQAGLPVYEKVPDNVLSFSNSSSTIKKGMSISENTGFALNGKLIQEGHNYMVPVSLTEAGGGFPVNRALATTYFVLNVTPPVYPEISRSAWTIYSVDSEEASGEGPDNGRAIFALDGKLNTFWHTQWDGGEPPLPHHLAIDMHAVNTLSGLYLTARQNAPNGAPKTVVVDVSSDGQSWQSAGTFQLAAVNARQSVFFAQAYSVRYFRVTVTATNGNTNITFFAEVSAF</sequence>
<gene>
    <name evidence="2" type="ORF">DDR33_13010</name>
</gene>
<feature type="domain" description="F5/8 type C" evidence="1">
    <location>
        <begin position="193"/>
        <end position="340"/>
    </location>
</feature>
<dbReference type="InterPro" id="IPR008979">
    <property type="entry name" value="Galactose-bd-like_sf"/>
</dbReference>
<protein>
    <recommendedName>
        <fullName evidence="1">F5/8 type C domain-containing protein</fullName>
    </recommendedName>
</protein>
<evidence type="ECO:0000313" key="3">
    <source>
        <dbReference type="Proteomes" id="UP000245647"/>
    </source>
</evidence>
<proteinExistence type="predicted"/>
<dbReference type="PROSITE" id="PS50022">
    <property type="entry name" value="FA58C_3"/>
    <property type="match status" value="1"/>
</dbReference>
<accession>A0A2U2PFE6</accession>
<dbReference type="AlphaFoldDB" id="A0A2U2PFE6"/>
<dbReference type="Proteomes" id="UP000245647">
    <property type="component" value="Unassembled WGS sequence"/>
</dbReference>
<comment type="caution">
    <text evidence="2">The sequence shown here is derived from an EMBL/GenBank/DDBJ whole genome shotgun (WGS) entry which is preliminary data.</text>
</comment>
<dbReference type="EMBL" id="QEAS01000010">
    <property type="protein sequence ID" value="PWG80116.1"/>
    <property type="molecule type" value="Genomic_DNA"/>
</dbReference>
<dbReference type="Gene3D" id="2.60.40.1740">
    <property type="entry name" value="hypothetical protein (bacova_03559)"/>
    <property type="match status" value="1"/>
</dbReference>
<evidence type="ECO:0000259" key="1">
    <source>
        <dbReference type="PROSITE" id="PS50022"/>
    </source>
</evidence>